<dbReference type="PIRSF" id="PIRSF036894">
    <property type="entry name" value="PMI_Firm_short"/>
    <property type="match status" value="1"/>
</dbReference>
<dbReference type="InterPro" id="IPR011051">
    <property type="entry name" value="RmlC_Cupin_sf"/>
</dbReference>
<keyword evidence="8" id="KW-1185">Reference proteome</keyword>
<sequence>MMKNIYPLQFEPILKDRIWGGEKLKTVLNKPITSPTTGESWELSTVEGDVSVISNGVLKGKSLLELIDDIPNEILGTAVYKKFGKQFPLLFKYLDAREDLSIQVHPNDALAKERHNSFGKTEMWYIMQADTDARIIVGFKEKSNADEYVKNLENKSLLSILDDVKVKSGDVFFLETGTVHAIGAGLVVAEIQQTSDITYRIYDFDRVDANGNGRELHIDLALDAINYEKTDTYKQYDKVANQSNEVVDCPYFTTNFIPLEGDLLAKKTGETFTVYMCVEGSFEIECNGAQYSYKKGDTVLIPAAMSELVLSGKASILEIYIS</sequence>
<evidence type="ECO:0000256" key="3">
    <source>
        <dbReference type="ARBA" id="ARBA00029741"/>
    </source>
</evidence>
<dbReference type="InterPro" id="IPR014628">
    <property type="entry name" value="Man6P_isomerase_Firm_short"/>
</dbReference>
<name>A0ABW8XXF7_9FLAO</name>
<evidence type="ECO:0000256" key="1">
    <source>
        <dbReference type="ARBA" id="ARBA00022723"/>
    </source>
</evidence>
<protein>
    <recommendedName>
        <fullName evidence="3">Phosphohexomutase</fullName>
    </recommendedName>
    <alternativeName>
        <fullName evidence="4">Phosphomannose isomerase</fullName>
    </alternativeName>
</protein>
<dbReference type="InterPro" id="IPR016305">
    <property type="entry name" value="Mannose-6-P_Isomerase"/>
</dbReference>
<keyword evidence="2" id="KW-0862">Zinc</keyword>
<dbReference type="RefSeq" id="WP_408082459.1">
    <property type="nucleotide sequence ID" value="NZ_JBELQA010000008.1"/>
</dbReference>
<feature type="domain" description="Mannose-6-phosphate isomerase cupin" evidence="6">
    <location>
        <begin position="246"/>
        <end position="320"/>
    </location>
</feature>
<dbReference type="InterPro" id="IPR014710">
    <property type="entry name" value="RmlC-like_jellyroll"/>
</dbReference>
<dbReference type="EMBL" id="JBELQA010000008">
    <property type="protein sequence ID" value="MFL9831997.1"/>
    <property type="molecule type" value="Genomic_DNA"/>
</dbReference>
<dbReference type="PANTHER" id="PTHR42742:SF3">
    <property type="entry name" value="FRUCTOKINASE"/>
    <property type="match status" value="1"/>
</dbReference>
<feature type="domain" description="Phosphomannose isomerase type I catalytic" evidence="5">
    <location>
        <begin position="11"/>
        <end position="116"/>
    </location>
</feature>
<dbReference type="Gene3D" id="2.60.120.10">
    <property type="entry name" value="Jelly Rolls"/>
    <property type="match status" value="2"/>
</dbReference>
<dbReference type="PRINTS" id="PR00714">
    <property type="entry name" value="MAN6PISMRASE"/>
</dbReference>
<dbReference type="Pfam" id="PF21621">
    <property type="entry name" value="MPI_cupin_dom"/>
    <property type="match status" value="1"/>
</dbReference>
<reference evidence="7 8" key="1">
    <citation type="submission" date="2024-06" db="EMBL/GenBank/DDBJ databases">
        <authorList>
            <person name="Kaempfer P."/>
            <person name="Viver T."/>
        </authorList>
    </citation>
    <scope>NUCLEOTIDE SEQUENCE [LARGE SCALE GENOMIC DNA]</scope>
    <source>
        <strain evidence="7 8">ST-87</strain>
    </source>
</reference>
<evidence type="ECO:0000259" key="5">
    <source>
        <dbReference type="Pfam" id="PF20511"/>
    </source>
</evidence>
<accession>A0ABW8XXF7</accession>
<evidence type="ECO:0000259" key="6">
    <source>
        <dbReference type="Pfam" id="PF21621"/>
    </source>
</evidence>
<dbReference type="Pfam" id="PF20511">
    <property type="entry name" value="PMI_typeI_cat"/>
    <property type="match status" value="1"/>
</dbReference>
<dbReference type="SUPFAM" id="SSF51182">
    <property type="entry name" value="RmlC-like cupins"/>
    <property type="match status" value="1"/>
</dbReference>
<dbReference type="InterPro" id="IPR051804">
    <property type="entry name" value="Carb_Metab_Reg_Kinase/Isom"/>
</dbReference>
<dbReference type="InterPro" id="IPR049071">
    <property type="entry name" value="MPI_cupin_dom"/>
</dbReference>
<dbReference type="CDD" id="cd07010">
    <property type="entry name" value="cupin_PMI_type_I_N_bac"/>
    <property type="match status" value="1"/>
</dbReference>
<evidence type="ECO:0000256" key="4">
    <source>
        <dbReference type="ARBA" id="ARBA00030762"/>
    </source>
</evidence>
<keyword evidence="7" id="KW-0413">Isomerase</keyword>
<dbReference type="PANTHER" id="PTHR42742">
    <property type="entry name" value="TRANSCRIPTIONAL REPRESSOR MPRA"/>
    <property type="match status" value="1"/>
</dbReference>
<dbReference type="GO" id="GO:0016853">
    <property type="term" value="F:isomerase activity"/>
    <property type="evidence" value="ECO:0007669"/>
    <property type="project" value="UniProtKB-KW"/>
</dbReference>
<dbReference type="InterPro" id="IPR046457">
    <property type="entry name" value="PMI_typeI_cat"/>
</dbReference>
<keyword evidence="1" id="KW-0479">Metal-binding</keyword>
<gene>
    <name evidence="7" type="ORF">ABS764_14185</name>
</gene>
<evidence type="ECO:0000313" key="8">
    <source>
        <dbReference type="Proteomes" id="UP001629260"/>
    </source>
</evidence>
<dbReference type="Proteomes" id="UP001629260">
    <property type="component" value="Unassembled WGS sequence"/>
</dbReference>
<organism evidence="7 8">
    <name type="scientific">Flavobacterium plantiphilum</name>
    <dbReference type="NCBI Taxonomy" id="3163297"/>
    <lineage>
        <taxon>Bacteria</taxon>
        <taxon>Pseudomonadati</taxon>
        <taxon>Bacteroidota</taxon>
        <taxon>Flavobacteriia</taxon>
        <taxon>Flavobacteriales</taxon>
        <taxon>Flavobacteriaceae</taxon>
        <taxon>Flavobacterium</taxon>
    </lineage>
</organism>
<evidence type="ECO:0000256" key="2">
    <source>
        <dbReference type="ARBA" id="ARBA00022833"/>
    </source>
</evidence>
<evidence type="ECO:0000313" key="7">
    <source>
        <dbReference type="EMBL" id="MFL9831997.1"/>
    </source>
</evidence>
<proteinExistence type="predicted"/>
<comment type="caution">
    <text evidence="7">The sequence shown here is derived from an EMBL/GenBank/DDBJ whole genome shotgun (WGS) entry which is preliminary data.</text>
</comment>